<dbReference type="PANTHER" id="PTHR43656">
    <property type="entry name" value="BINDING OXIDOREDUCTASE, PUTATIVE (AFU_ORTHOLOGUE AFUA_2G08260)-RELATED"/>
    <property type="match status" value="1"/>
</dbReference>
<protein>
    <submittedName>
        <fullName evidence="4">NADH-dependent flavin oxidoreductase</fullName>
    </submittedName>
</protein>
<proteinExistence type="predicted"/>
<keyword evidence="1" id="KW-0285">Flavoprotein</keyword>
<dbReference type="EMBL" id="CP061801">
    <property type="protein sequence ID" value="QPK02436.1"/>
    <property type="molecule type" value="Genomic_DNA"/>
</dbReference>
<gene>
    <name evidence="4" type="ORF">IDM36_10160</name>
</gene>
<dbReference type="GO" id="GO:0010181">
    <property type="term" value="F:FMN binding"/>
    <property type="evidence" value="ECO:0007669"/>
    <property type="project" value="InterPro"/>
</dbReference>
<dbReference type="PANTHER" id="PTHR43656:SF2">
    <property type="entry name" value="BINDING OXIDOREDUCTASE, PUTATIVE (AFU_ORTHOLOGUE AFUA_2G08260)-RELATED"/>
    <property type="match status" value="1"/>
</dbReference>
<feature type="domain" description="NADH:flavin oxidoreductase/NADH oxidase N-terminal" evidence="3">
    <location>
        <begin position="7"/>
        <end position="342"/>
    </location>
</feature>
<evidence type="ECO:0000313" key="4">
    <source>
        <dbReference type="EMBL" id="QPK02436.1"/>
    </source>
</evidence>
<dbReference type="InterPro" id="IPR013785">
    <property type="entry name" value="Aldolase_TIM"/>
</dbReference>
<dbReference type="CDD" id="cd04735">
    <property type="entry name" value="OYE_like_4_FMN"/>
    <property type="match status" value="1"/>
</dbReference>
<reference evidence="4" key="1">
    <citation type="submission" date="2020-09" db="EMBL/GenBank/DDBJ databases">
        <title>First Report of a novel Colistin-Resistant species of Enterobacter cloacae complex Producing MCR-5 isolated from hospital sewage water.</title>
        <authorList>
            <person name="Zhou K."/>
        </authorList>
    </citation>
    <scope>NUCLEOTIDE SEQUENCE [LARGE SCALE GENOMIC DNA]</scope>
    <source>
        <strain evidence="4">HSW1412</strain>
    </source>
</reference>
<dbReference type="Pfam" id="PF00724">
    <property type="entry name" value="Oxidored_FMN"/>
    <property type="match status" value="1"/>
</dbReference>
<keyword evidence="2" id="KW-0560">Oxidoreductase</keyword>
<evidence type="ECO:0000259" key="3">
    <source>
        <dbReference type="Pfam" id="PF00724"/>
    </source>
</evidence>
<evidence type="ECO:0000256" key="1">
    <source>
        <dbReference type="ARBA" id="ARBA00022630"/>
    </source>
</evidence>
<dbReference type="InterPro" id="IPR051799">
    <property type="entry name" value="NADH_flavin_oxidoreductase"/>
</dbReference>
<sequence length="384" mass="42085">MQNKFSSLFSPYMLTRDIALRNRIVMAPMTTWSANPDGTISDQELAFYQRRARDVGLVITGCTFVTPEGIGFTDEFAAYDDRFINSLEKLASAAKSGGATAILQIFHAGNKALPELIPNGDVVSASMSYAKAGDINSEAIQSRAMTESEIQTTIRAFGAVTRRAIKAGFDGVELHGAHGFLLQNFFSPLFNKRVDRWGGDLENRMRFPLAVLQEVKNAVYECATKPFVIGYRISPEESAEGGLRIEDTYKLLDRLISSGISYIHTSLVSVNNSYPVESPNGPETIDLILNHIAERIPVIAAGKLRTPEQAQEALSRGLPLVAIGKGLVINPEWVALAKAGRINEIQTSLNPRAVKELTIPDKLWNVILASKGTGWFPLSDEKEI</sequence>
<evidence type="ECO:0000256" key="2">
    <source>
        <dbReference type="ARBA" id="ARBA00023002"/>
    </source>
</evidence>
<dbReference type="SUPFAM" id="SSF51395">
    <property type="entry name" value="FMN-linked oxidoreductases"/>
    <property type="match status" value="1"/>
</dbReference>
<accession>A0A7T0DZN7</accession>
<dbReference type="Gene3D" id="3.20.20.70">
    <property type="entry name" value="Aldolase class I"/>
    <property type="match status" value="1"/>
</dbReference>
<name>A0A7T0DZN7_9ENTR</name>
<dbReference type="GO" id="GO:0016491">
    <property type="term" value="F:oxidoreductase activity"/>
    <property type="evidence" value="ECO:0007669"/>
    <property type="project" value="UniProtKB-KW"/>
</dbReference>
<organism evidence="4">
    <name type="scientific">Enterobacter mori</name>
    <dbReference type="NCBI Taxonomy" id="539813"/>
    <lineage>
        <taxon>Bacteria</taxon>
        <taxon>Pseudomonadati</taxon>
        <taxon>Pseudomonadota</taxon>
        <taxon>Gammaproteobacteria</taxon>
        <taxon>Enterobacterales</taxon>
        <taxon>Enterobacteriaceae</taxon>
        <taxon>Enterobacter</taxon>
    </lineage>
</organism>
<dbReference type="InterPro" id="IPR001155">
    <property type="entry name" value="OxRdtase_FMN_N"/>
</dbReference>
<dbReference type="AlphaFoldDB" id="A0A7T0DZN7"/>